<dbReference type="Gene3D" id="6.10.340.10">
    <property type="match status" value="1"/>
</dbReference>
<keyword evidence="5" id="KW-0597">Phosphoprotein</keyword>
<dbReference type="Proteomes" id="UP000838324">
    <property type="component" value="Unassembled WGS sequence"/>
</dbReference>
<evidence type="ECO:0000256" key="10">
    <source>
        <dbReference type="ARBA" id="ARBA00023012"/>
    </source>
</evidence>
<evidence type="ECO:0000313" key="15">
    <source>
        <dbReference type="EMBL" id="CAH1211336.1"/>
    </source>
</evidence>
<dbReference type="InterPro" id="IPR003660">
    <property type="entry name" value="HAMP_dom"/>
</dbReference>
<dbReference type="PANTHER" id="PTHR34220:SF7">
    <property type="entry name" value="SENSOR HISTIDINE KINASE YPDA"/>
    <property type="match status" value="1"/>
</dbReference>
<dbReference type="InterPro" id="IPR050640">
    <property type="entry name" value="Bact_2-comp_sensor_kinase"/>
</dbReference>
<dbReference type="InterPro" id="IPR003594">
    <property type="entry name" value="HATPase_dom"/>
</dbReference>
<keyword evidence="6" id="KW-0808">Transferase</keyword>
<feature type="transmembrane region" description="Helical" evidence="12">
    <location>
        <begin position="308"/>
        <end position="334"/>
    </location>
</feature>
<keyword evidence="9" id="KW-0067">ATP-binding</keyword>
<organism evidence="15 16">
    <name type="scientific">Paenibacillus auburnensis</name>
    <dbReference type="NCBI Taxonomy" id="2905649"/>
    <lineage>
        <taxon>Bacteria</taxon>
        <taxon>Bacillati</taxon>
        <taxon>Bacillota</taxon>
        <taxon>Bacilli</taxon>
        <taxon>Bacillales</taxon>
        <taxon>Paenibacillaceae</taxon>
        <taxon>Paenibacillus</taxon>
    </lineage>
</organism>
<proteinExistence type="predicted"/>
<evidence type="ECO:0000259" key="13">
    <source>
        <dbReference type="PROSITE" id="PS50109"/>
    </source>
</evidence>
<dbReference type="RefSeq" id="WP_236335267.1">
    <property type="nucleotide sequence ID" value="NZ_CAKMMG010000005.1"/>
</dbReference>
<gene>
    <name evidence="15" type="ORF">PAECIP111892_03537</name>
</gene>
<protein>
    <recommendedName>
        <fullName evidence="3">histidine kinase</fullName>
        <ecNumber evidence="3">2.7.13.3</ecNumber>
    </recommendedName>
</protein>
<reference evidence="15" key="1">
    <citation type="submission" date="2022-01" db="EMBL/GenBank/DDBJ databases">
        <authorList>
            <person name="Criscuolo A."/>
        </authorList>
    </citation>
    <scope>NUCLEOTIDE SEQUENCE</scope>
    <source>
        <strain evidence="15">CIP111892</strain>
    </source>
</reference>
<dbReference type="PROSITE" id="PS50885">
    <property type="entry name" value="HAMP"/>
    <property type="match status" value="1"/>
</dbReference>
<evidence type="ECO:0000256" key="4">
    <source>
        <dbReference type="ARBA" id="ARBA00022475"/>
    </source>
</evidence>
<evidence type="ECO:0000256" key="11">
    <source>
        <dbReference type="ARBA" id="ARBA00023136"/>
    </source>
</evidence>
<evidence type="ECO:0000256" key="6">
    <source>
        <dbReference type="ARBA" id="ARBA00022679"/>
    </source>
</evidence>
<dbReference type="InterPro" id="IPR036890">
    <property type="entry name" value="HATPase_C_sf"/>
</dbReference>
<dbReference type="PROSITE" id="PS50109">
    <property type="entry name" value="HIS_KIN"/>
    <property type="match status" value="1"/>
</dbReference>
<keyword evidence="10" id="KW-0902">Two-component regulatory system</keyword>
<dbReference type="SUPFAM" id="SSF158472">
    <property type="entry name" value="HAMP domain-like"/>
    <property type="match status" value="1"/>
</dbReference>
<dbReference type="SUPFAM" id="SSF55874">
    <property type="entry name" value="ATPase domain of HSP90 chaperone/DNA topoisomerase II/histidine kinase"/>
    <property type="match status" value="1"/>
</dbReference>
<evidence type="ECO:0000256" key="8">
    <source>
        <dbReference type="ARBA" id="ARBA00022777"/>
    </source>
</evidence>
<evidence type="ECO:0000256" key="9">
    <source>
        <dbReference type="ARBA" id="ARBA00022840"/>
    </source>
</evidence>
<keyword evidence="11 12" id="KW-0472">Membrane</keyword>
<evidence type="ECO:0000256" key="7">
    <source>
        <dbReference type="ARBA" id="ARBA00022741"/>
    </source>
</evidence>
<dbReference type="CDD" id="cd06225">
    <property type="entry name" value="HAMP"/>
    <property type="match status" value="1"/>
</dbReference>
<sequence length="599" mass="67727">MVRFVRFYQHWSVTSKFVIIFVSILFVSLLLTGYTLYRQAAESAIEQAQTIMEQNLLQTRSSIEEKVKMTENISQIIAFDSRIQTLLDSDFINESFQLQDYRDNVAPTIDNIMRQNPYIHSIHVYMSNPQIPELYGGYDGFFSIRRIAEDDNYRFLLNDNSTKSEWRSMHKEKLLLKRPDVSPVADVLSFNRKIYSFHDFGIAGMVEIEITESELFKSMRDAVSGTIGNVYIVDGDDRIVSDNIAGAYGANAEQMGLGAWTSGGSINRLADVNGTRSIVISLPLTGPELRIIGVFPVSHVVDKVQDSLYTTLIVLAAALLLLSLLVYFVTVKLLSRMKLLLKAMKQVREDSLSVSVPVTGNDEFSQMTHSFNHMTQRIHDLVERVYKSELLEREAEVKALEAQINPHFLYNTLATISWAARKANAPDVTRISDSLAKFYRLVLNKGSSETLVAGELEMVKAYLVIQKFRFEERFDAVFEIEDAVLEFVTLKNILQPLVENALVHGIEPKRSHGTIIIKAGVEDGWVVLRIIDDGVGMARQRLAAVREERPLESAGSGYALANITSRLRSHYGEEYRLELFSRPGIGTVITISFKARRLI</sequence>
<keyword evidence="4" id="KW-1003">Cell membrane</keyword>
<feature type="domain" description="HAMP" evidence="14">
    <location>
        <begin position="331"/>
        <end position="383"/>
    </location>
</feature>
<dbReference type="SMART" id="SM00387">
    <property type="entry name" value="HATPase_c"/>
    <property type="match status" value="1"/>
</dbReference>
<dbReference type="InterPro" id="IPR010559">
    <property type="entry name" value="Sig_transdc_His_kin_internal"/>
</dbReference>
<comment type="catalytic activity">
    <reaction evidence="1">
        <text>ATP + protein L-histidine = ADP + protein N-phospho-L-histidine.</text>
        <dbReference type="EC" id="2.7.13.3"/>
    </reaction>
</comment>
<evidence type="ECO:0000256" key="1">
    <source>
        <dbReference type="ARBA" id="ARBA00000085"/>
    </source>
</evidence>
<accession>A0ABM9CE82</accession>
<dbReference type="PANTHER" id="PTHR34220">
    <property type="entry name" value="SENSOR HISTIDINE KINASE YPDA"/>
    <property type="match status" value="1"/>
</dbReference>
<dbReference type="EMBL" id="CAKMMG010000005">
    <property type="protein sequence ID" value="CAH1211336.1"/>
    <property type="molecule type" value="Genomic_DNA"/>
</dbReference>
<evidence type="ECO:0000256" key="12">
    <source>
        <dbReference type="SAM" id="Phobius"/>
    </source>
</evidence>
<comment type="subcellular location">
    <subcellularLocation>
        <location evidence="2">Cell membrane</location>
        <topology evidence="2">Multi-pass membrane protein</topology>
    </subcellularLocation>
</comment>
<evidence type="ECO:0000256" key="3">
    <source>
        <dbReference type="ARBA" id="ARBA00012438"/>
    </source>
</evidence>
<evidence type="ECO:0000259" key="14">
    <source>
        <dbReference type="PROSITE" id="PS50885"/>
    </source>
</evidence>
<dbReference type="InterPro" id="IPR005467">
    <property type="entry name" value="His_kinase_dom"/>
</dbReference>
<evidence type="ECO:0000313" key="16">
    <source>
        <dbReference type="Proteomes" id="UP000838324"/>
    </source>
</evidence>
<keyword evidence="8" id="KW-0418">Kinase</keyword>
<comment type="caution">
    <text evidence="15">The sequence shown here is derived from an EMBL/GenBank/DDBJ whole genome shotgun (WGS) entry which is preliminary data.</text>
</comment>
<dbReference type="Gene3D" id="3.30.565.10">
    <property type="entry name" value="Histidine kinase-like ATPase, C-terminal domain"/>
    <property type="match status" value="1"/>
</dbReference>
<evidence type="ECO:0000256" key="2">
    <source>
        <dbReference type="ARBA" id="ARBA00004651"/>
    </source>
</evidence>
<keyword evidence="16" id="KW-1185">Reference proteome</keyword>
<dbReference type="Pfam" id="PF02518">
    <property type="entry name" value="HATPase_c"/>
    <property type="match status" value="1"/>
</dbReference>
<evidence type="ECO:0000256" key="5">
    <source>
        <dbReference type="ARBA" id="ARBA00022553"/>
    </source>
</evidence>
<dbReference type="Pfam" id="PF00672">
    <property type="entry name" value="HAMP"/>
    <property type="match status" value="1"/>
</dbReference>
<dbReference type="EC" id="2.7.13.3" evidence="3"/>
<dbReference type="Pfam" id="PF06580">
    <property type="entry name" value="His_kinase"/>
    <property type="match status" value="1"/>
</dbReference>
<dbReference type="SMART" id="SM00304">
    <property type="entry name" value="HAMP"/>
    <property type="match status" value="1"/>
</dbReference>
<keyword evidence="12" id="KW-0812">Transmembrane</keyword>
<name>A0ABM9CE82_9BACL</name>
<keyword evidence="12" id="KW-1133">Transmembrane helix</keyword>
<keyword evidence="7" id="KW-0547">Nucleotide-binding</keyword>
<feature type="domain" description="Histidine kinase" evidence="13">
    <location>
        <begin position="490"/>
        <end position="597"/>
    </location>
</feature>
<feature type="transmembrane region" description="Helical" evidence="12">
    <location>
        <begin position="17"/>
        <end position="37"/>
    </location>
</feature>